<protein>
    <submittedName>
        <fullName evidence="1">Uncharacterized protein</fullName>
    </submittedName>
</protein>
<gene>
    <name evidence="1" type="ORF">SLAVMIC_00346</name>
</gene>
<reference evidence="1" key="1">
    <citation type="submission" date="2021-06" db="EMBL/GenBank/DDBJ databases">
        <authorList>
            <person name="Gannon L."/>
            <person name="Redgwell R T."/>
            <person name="Michniewski S."/>
            <person name="Harrison D C."/>
            <person name="Millard A."/>
        </authorList>
    </citation>
    <scope>NUCLEOTIDE SEQUENCE</scope>
</reference>
<name>A0A8D9CBX8_9VIRU</name>
<accession>A0A8D9CBX8</accession>
<dbReference type="EMBL" id="OU342829">
    <property type="protein sequence ID" value="CAG7580300.1"/>
    <property type="molecule type" value="Genomic_DNA"/>
</dbReference>
<proteinExistence type="predicted"/>
<organism evidence="1">
    <name type="scientific">uncultured marine phage</name>
    <dbReference type="NCBI Taxonomy" id="707152"/>
    <lineage>
        <taxon>Viruses</taxon>
        <taxon>environmental samples</taxon>
    </lineage>
</organism>
<sequence>MTITEIPTQKYVFVGFENHLMCKIDGFQLPVKIGDVFEIKITKKEEHLYRRSGESKIFDVRLKLPDPIAYLNKDIGTYIDKYIMLIYLNEKEFDDQFISMCKYREMRLNKLLD</sequence>
<evidence type="ECO:0000313" key="1">
    <source>
        <dbReference type="EMBL" id="CAG7580300.1"/>
    </source>
</evidence>